<reference evidence="2 3" key="1">
    <citation type="submission" date="2020-01" db="EMBL/GenBank/DDBJ databases">
        <title>Genetics and antimicrobial susceptibilities of Nocardia species isolated from the soil; a comparison with species isolated from humans.</title>
        <authorList>
            <person name="Carrasco G."/>
            <person name="Monzon S."/>
            <person name="Sansegundo M."/>
            <person name="Garcia E."/>
            <person name="Garrido N."/>
            <person name="Medina M.J."/>
            <person name="Villalon P."/>
            <person name="Ramirez-Arocha A.C."/>
            <person name="Jimenez P."/>
            <person name="Cuesta I."/>
            <person name="Valdezate S."/>
        </authorList>
    </citation>
    <scope>NUCLEOTIDE SEQUENCE [LARGE SCALE GENOMIC DNA]</scope>
    <source>
        <strain evidence="2 3">CNM20110626</strain>
    </source>
</reference>
<feature type="region of interest" description="Disordered" evidence="1">
    <location>
        <begin position="1"/>
        <end position="24"/>
    </location>
</feature>
<organism evidence="2 3">
    <name type="scientific">Nocardia cyriacigeorgica</name>
    <dbReference type="NCBI Taxonomy" id="135487"/>
    <lineage>
        <taxon>Bacteria</taxon>
        <taxon>Bacillati</taxon>
        <taxon>Actinomycetota</taxon>
        <taxon>Actinomycetes</taxon>
        <taxon>Mycobacteriales</taxon>
        <taxon>Nocardiaceae</taxon>
        <taxon>Nocardia</taxon>
    </lineage>
</organism>
<dbReference type="EMBL" id="JAAGVB010000048">
    <property type="protein sequence ID" value="NEW35581.1"/>
    <property type="molecule type" value="Genomic_DNA"/>
</dbReference>
<evidence type="ECO:0000313" key="3">
    <source>
        <dbReference type="Proteomes" id="UP000471166"/>
    </source>
</evidence>
<evidence type="ECO:0000313" key="2">
    <source>
        <dbReference type="EMBL" id="NEW35581.1"/>
    </source>
</evidence>
<evidence type="ECO:0000256" key="1">
    <source>
        <dbReference type="SAM" id="MobiDB-lite"/>
    </source>
</evidence>
<accession>A0A6P1CSR1</accession>
<dbReference type="AlphaFoldDB" id="A0A6P1CSR1"/>
<dbReference type="RefSeq" id="WP_163846854.1">
    <property type="nucleotide sequence ID" value="NZ_JAAGVB010000048.1"/>
</dbReference>
<dbReference type="Proteomes" id="UP000471166">
    <property type="component" value="Unassembled WGS sequence"/>
</dbReference>
<comment type="caution">
    <text evidence="2">The sequence shown here is derived from an EMBL/GenBank/DDBJ whole genome shotgun (WGS) entry which is preliminary data.</text>
</comment>
<protein>
    <submittedName>
        <fullName evidence="2">Uncharacterized protein</fullName>
    </submittedName>
</protein>
<proteinExistence type="predicted"/>
<name>A0A6P1CSR1_9NOCA</name>
<gene>
    <name evidence="2" type="ORF">GV791_23865</name>
</gene>
<sequence>MRRAFGLSGEQALGTRQPAHRRGHIAAQTQHQVDAIGTQCGLAVRAIVHMPRVQPAAQLDAVLGVPEQVSAFGEDLLVGGVEFGRFGGPAQQRVRLVPRGGAERGSARLDVSDHINTVPLAARARKGRRHYAGPRPAKGAV</sequence>